<feature type="compositionally biased region" description="Polar residues" evidence="5">
    <location>
        <begin position="435"/>
        <end position="448"/>
    </location>
</feature>
<dbReference type="OrthoDB" id="8062037at2759"/>
<feature type="compositionally biased region" description="Polar residues" evidence="5">
    <location>
        <begin position="563"/>
        <end position="573"/>
    </location>
</feature>
<feature type="domain" description="PHD-type" evidence="6">
    <location>
        <begin position="135"/>
        <end position="183"/>
    </location>
</feature>
<comment type="caution">
    <text evidence="8">The sequence shown here is derived from an EMBL/GenBank/DDBJ whole genome shotgun (WGS) entry which is preliminary data.</text>
</comment>
<dbReference type="Pfam" id="PF00628">
    <property type="entry name" value="PHD"/>
    <property type="match status" value="1"/>
</dbReference>
<evidence type="ECO:0000259" key="6">
    <source>
        <dbReference type="PROSITE" id="PS50016"/>
    </source>
</evidence>
<feature type="region of interest" description="Disordered" evidence="5">
    <location>
        <begin position="194"/>
        <end position="221"/>
    </location>
</feature>
<accession>A0A8K0X0A3</accession>
<keyword evidence="9" id="KW-1185">Reference proteome</keyword>
<keyword evidence="1" id="KW-0479">Metal-binding</keyword>
<reference evidence="8" key="1">
    <citation type="journal article" date="2021" name="Nat. Commun.">
        <title>Genetic determinants of endophytism in the Arabidopsis root mycobiome.</title>
        <authorList>
            <person name="Mesny F."/>
            <person name="Miyauchi S."/>
            <person name="Thiergart T."/>
            <person name="Pickel B."/>
            <person name="Atanasova L."/>
            <person name="Karlsson M."/>
            <person name="Huettel B."/>
            <person name="Barry K.W."/>
            <person name="Haridas S."/>
            <person name="Chen C."/>
            <person name="Bauer D."/>
            <person name="Andreopoulos W."/>
            <person name="Pangilinan J."/>
            <person name="LaButti K."/>
            <person name="Riley R."/>
            <person name="Lipzen A."/>
            <person name="Clum A."/>
            <person name="Drula E."/>
            <person name="Henrissat B."/>
            <person name="Kohler A."/>
            <person name="Grigoriev I.V."/>
            <person name="Martin F.M."/>
            <person name="Hacquard S."/>
        </authorList>
    </citation>
    <scope>NUCLEOTIDE SEQUENCE</scope>
    <source>
        <strain evidence="8">MPI-CAGE-AT-0016</strain>
    </source>
</reference>
<dbReference type="PROSITE" id="PS50089">
    <property type="entry name" value="ZF_RING_2"/>
    <property type="match status" value="1"/>
</dbReference>
<dbReference type="InterPro" id="IPR019786">
    <property type="entry name" value="Zinc_finger_PHD-type_CS"/>
</dbReference>
<dbReference type="InterPro" id="IPR001965">
    <property type="entry name" value="Znf_PHD"/>
</dbReference>
<feature type="domain" description="RING-type" evidence="7">
    <location>
        <begin position="7"/>
        <end position="86"/>
    </location>
</feature>
<sequence>MTEPDQCIICLETLQAPPNIDAPAAAASPDTSSSSKSPAVIDLTVEAKPDPDENNNVATLVGCNHVVHDRCIRAWAKNSNTCPICRAPFNEVSVAATLNGPPIDSYGVQDKKQTQDFDLRQWLQENPEDEVEEQETPCPICSSADRPEVLLLCDACDAAYHTDCVGLDHVPSGSWYCMECSDFFLPASTSTSDSDVQEIPAPANHTNRPFPRTRERQRRARRQARSLEWQGAWGQIAGRIFEAIALDLDNHEDDDALETFRRSEQQREREAREYRAWELRLQIASRQGARDAFARNIPREIGERLDVVPVPQETAEERRAWGALDRAREAEAAASSTATGTPNNRRKRKSRSTTASPREPVSEEPQRKLKRPRTRRLPVQGEPSTSSTVASSVAGPSGSGAAAGSSSRDASPPVALAPLVTSPRPAGANGALSPTAVQSSTEAPSFLSNLLKEVQMSTPSDDENVRNFFNPRNGVDPSSPVTSPSPSSHNTPRALSLTPPPHPRPSSPSTLSSYVEPVYPKANYSPTRGSGETSDSESRSRSGAFEIRQPRPRRPGLGQRSPTQPRSQNTSPTRAEAPVKQEGSARPEIPLEEKQKITGIVRAALKPHWRAQELTKEQYEVINRDVSRKLYEGIRHPSSLDDSAKKSWEKLASQEVARAVADLKV</sequence>
<dbReference type="AlphaFoldDB" id="A0A8K0X0A3"/>
<dbReference type="SUPFAM" id="SSF57850">
    <property type="entry name" value="RING/U-box"/>
    <property type="match status" value="1"/>
</dbReference>
<dbReference type="SMART" id="SM00184">
    <property type="entry name" value="RING"/>
    <property type="match status" value="2"/>
</dbReference>
<protein>
    <submittedName>
        <fullName evidence="8">PHD-finger domain-containing protein</fullName>
    </submittedName>
</protein>
<evidence type="ECO:0000256" key="3">
    <source>
        <dbReference type="ARBA" id="ARBA00022833"/>
    </source>
</evidence>
<evidence type="ECO:0000313" key="9">
    <source>
        <dbReference type="Proteomes" id="UP000813385"/>
    </source>
</evidence>
<dbReference type="Pfam" id="PF13639">
    <property type="entry name" value="zf-RING_2"/>
    <property type="match status" value="1"/>
</dbReference>
<feature type="compositionally biased region" description="Low complexity" evidence="5">
    <location>
        <begin position="383"/>
        <end position="407"/>
    </location>
</feature>
<evidence type="ECO:0000313" key="8">
    <source>
        <dbReference type="EMBL" id="KAH7354275.1"/>
    </source>
</evidence>
<dbReference type="Proteomes" id="UP000813385">
    <property type="component" value="Unassembled WGS sequence"/>
</dbReference>
<dbReference type="PROSITE" id="PS01359">
    <property type="entry name" value="ZF_PHD_1"/>
    <property type="match status" value="1"/>
</dbReference>
<feature type="compositionally biased region" description="Polar residues" evidence="5">
    <location>
        <begin position="524"/>
        <end position="533"/>
    </location>
</feature>
<dbReference type="InterPro" id="IPR047157">
    <property type="entry name" value="PHRF1/Atg35"/>
</dbReference>
<dbReference type="InterPro" id="IPR011011">
    <property type="entry name" value="Znf_FYVE_PHD"/>
</dbReference>
<evidence type="ECO:0000256" key="4">
    <source>
        <dbReference type="PROSITE-ProRule" id="PRU00175"/>
    </source>
</evidence>
<name>A0A8K0X0A3_9PEZI</name>
<keyword evidence="3" id="KW-0862">Zinc</keyword>
<dbReference type="Gene3D" id="3.30.40.10">
    <property type="entry name" value="Zinc/RING finger domain, C3HC4 (zinc finger)"/>
    <property type="match status" value="2"/>
</dbReference>
<keyword evidence="2 4" id="KW-0863">Zinc-finger</keyword>
<dbReference type="GO" id="GO:0008270">
    <property type="term" value="F:zinc ion binding"/>
    <property type="evidence" value="ECO:0007669"/>
    <property type="project" value="UniProtKB-KW"/>
</dbReference>
<organism evidence="8 9">
    <name type="scientific">Plectosphaerella cucumerina</name>
    <dbReference type="NCBI Taxonomy" id="40658"/>
    <lineage>
        <taxon>Eukaryota</taxon>
        <taxon>Fungi</taxon>
        <taxon>Dikarya</taxon>
        <taxon>Ascomycota</taxon>
        <taxon>Pezizomycotina</taxon>
        <taxon>Sordariomycetes</taxon>
        <taxon>Hypocreomycetidae</taxon>
        <taxon>Glomerellales</taxon>
        <taxon>Plectosphaerellaceae</taxon>
        <taxon>Plectosphaerella</taxon>
    </lineage>
</organism>
<dbReference type="SMART" id="SM00249">
    <property type="entry name" value="PHD"/>
    <property type="match status" value="1"/>
</dbReference>
<dbReference type="PANTHER" id="PTHR12618">
    <property type="entry name" value="PHD AND RING FINGER DOMAIN-CONTAINING PROTEIN 1"/>
    <property type="match status" value="1"/>
</dbReference>
<dbReference type="PROSITE" id="PS50016">
    <property type="entry name" value="ZF_PHD_2"/>
    <property type="match status" value="1"/>
</dbReference>
<feature type="compositionally biased region" description="Low complexity" evidence="5">
    <location>
        <begin position="477"/>
        <end position="488"/>
    </location>
</feature>
<dbReference type="PANTHER" id="PTHR12618:SF20">
    <property type="entry name" value="PHD AND RING FINGER DOMAIN-CONTAINING PROTEIN 1"/>
    <property type="match status" value="1"/>
</dbReference>
<evidence type="ECO:0000256" key="2">
    <source>
        <dbReference type="ARBA" id="ARBA00022771"/>
    </source>
</evidence>
<dbReference type="InterPro" id="IPR001841">
    <property type="entry name" value="Znf_RING"/>
</dbReference>
<evidence type="ECO:0000259" key="7">
    <source>
        <dbReference type="PROSITE" id="PS50089"/>
    </source>
</evidence>
<dbReference type="InterPro" id="IPR019787">
    <property type="entry name" value="Znf_PHD-finger"/>
</dbReference>
<dbReference type="InterPro" id="IPR013083">
    <property type="entry name" value="Znf_RING/FYVE/PHD"/>
</dbReference>
<evidence type="ECO:0000256" key="1">
    <source>
        <dbReference type="ARBA" id="ARBA00022723"/>
    </source>
</evidence>
<feature type="region of interest" description="Disordered" evidence="5">
    <location>
        <begin position="325"/>
        <end position="593"/>
    </location>
</feature>
<dbReference type="EMBL" id="JAGPXD010000005">
    <property type="protein sequence ID" value="KAH7354275.1"/>
    <property type="molecule type" value="Genomic_DNA"/>
</dbReference>
<evidence type="ECO:0000256" key="5">
    <source>
        <dbReference type="SAM" id="MobiDB-lite"/>
    </source>
</evidence>
<dbReference type="SUPFAM" id="SSF57903">
    <property type="entry name" value="FYVE/PHD zinc finger"/>
    <property type="match status" value="1"/>
</dbReference>
<gene>
    <name evidence="8" type="ORF">B0T11DRAFT_126190</name>
</gene>
<feature type="compositionally biased region" description="Low complexity" evidence="5">
    <location>
        <begin position="332"/>
        <end position="343"/>
    </location>
</feature>
<proteinExistence type="predicted"/>
<feature type="compositionally biased region" description="Basic and acidic residues" evidence="5">
    <location>
        <begin position="577"/>
        <end position="593"/>
    </location>
</feature>